<name>T1JJI1_STRMM</name>
<keyword evidence="3" id="KW-1185">Reference proteome</keyword>
<dbReference type="Proteomes" id="UP000014500">
    <property type="component" value="Unassembled WGS sequence"/>
</dbReference>
<reference evidence="2" key="2">
    <citation type="submission" date="2015-02" db="UniProtKB">
        <authorList>
            <consortium name="EnsemblMetazoa"/>
        </authorList>
    </citation>
    <scope>IDENTIFICATION</scope>
</reference>
<dbReference type="HOGENOM" id="CLU_1216123_0_0_1"/>
<dbReference type="EMBL" id="JH431971">
    <property type="status" value="NOT_ANNOTATED_CDS"/>
    <property type="molecule type" value="Genomic_DNA"/>
</dbReference>
<keyword evidence="1" id="KW-1133">Transmembrane helix</keyword>
<organism evidence="2 3">
    <name type="scientific">Strigamia maritima</name>
    <name type="common">European centipede</name>
    <name type="synonym">Geophilus maritimus</name>
    <dbReference type="NCBI Taxonomy" id="126957"/>
    <lineage>
        <taxon>Eukaryota</taxon>
        <taxon>Metazoa</taxon>
        <taxon>Ecdysozoa</taxon>
        <taxon>Arthropoda</taxon>
        <taxon>Myriapoda</taxon>
        <taxon>Chilopoda</taxon>
        <taxon>Pleurostigmophora</taxon>
        <taxon>Geophilomorpha</taxon>
        <taxon>Linotaeniidae</taxon>
        <taxon>Strigamia</taxon>
    </lineage>
</organism>
<protein>
    <submittedName>
        <fullName evidence="2">Uncharacterized protein</fullName>
    </submittedName>
</protein>
<proteinExistence type="predicted"/>
<dbReference type="AlphaFoldDB" id="T1JJI1"/>
<reference evidence="3" key="1">
    <citation type="submission" date="2011-05" db="EMBL/GenBank/DDBJ databases">
        <authorList>
            <person name="Richards S.R."/>
            <person name="Qu J."/>
            <person name="Jiang H."/>
            <person name="Jhangiani S.N."/>
            <person name="Agravi P."/>
            <person name="Goodspeed R."/>
            <person name="Gross S."/>
            <person name="Mandapat C."/>
            <person name="Jackson L."/>
            <person name="Mathew T."/>
            <person name="Pu L."/>
            <person name="Thornton R."/>
            <person name="Saada N."/>
            <person name="Wilczek-Boney K.B."/>
            <person name="Lee S."/>
            <person name="Kovar C."/>
            <person name="Wu Y."/>
            <person name="Scherer S.E."/>
            <person name="Worley K.C."/>
            <person name="Muzny D.M."/>
            <person name="Gibbs R."/>
        </authorList>
    </citation>
    <scope>NUCLEOTIDE SEQUENCE</scope>
    <source>
        <strain evidence="3">Brora</strain>
    </source>
</reference>
<evidence type="ECO:0000256" key="1">
    <source>
        <dbReference type="SAM" id="Phobius"/>
    </source>
</evidence>
<feature type="transmembrane region" description="Helical" evidence="1">
    <location>
        <begin position="6"/>
        <end position="24"/>
    </location>
</feature>
<accession>T1JJI1</accession>
<dbReference type="EnsemblMetazoa" id="SMAR014011-RA">
    <property type="protein sequence ID" value="SMAR014011-PA"/>
    <property type="gene ID" value="SMAR014011"/>
</dbReference>
<sequence length="228" mass="26113">MVYTWMIPFTVFYCVMLAAHSLIFRKRSTSDSTPVPTTKYVEAQPLKPLEVTQVQAPQLPISNPNSNESLHRLFESLEKWGDDRMDDKMGDSGEKVKLETAHILCKLKGAVSEQKSQQQIKLRQSIEACKEETGHKLRKLRETMNAKMSEQLGTLQKEINSDQLETMQRLSKMQHIINAQANQQLSALVALQQAINVDKEDSIRKLKRLQQTIQEETSQRLDTFQIAT</sequence>
<evidence type="ECO:0000313" key="2">
    <source>
        <dbReference type="EnsemblMetazoa" id="SMAR014011-PA"/>
    </source>
</evidence>
<dbReference type="PhylomeDB" id="T1JJI1"/>
<keyword evidence="1" id="KW-0472">Membrane</keyword>
<evidence type="ECO:0000313" key="3">
    <source>
        <dbReference type="Proteomes" id="UP000014500"/>
    </source>
</evidence>
<keyword evidence="1" id="KW-0812">Transmembrane</keyword>